<organism evidence="1">
    <name type="scientific">Siphoviridae sp. ctq1q8</name>
    <dbReference type="NCBI Taxonomy" id="2826467"/>
    <lineage>
        <taxon>Viruses</taxon>
        <taxon>Duplodnaviria</taxon>
        <taxon>Heunggongvirae</taxon>
        <taxon>Uroviricota</taxon>
        <taxon>Caudoviricetes</taxon>
    </lineage>
</organism>
<evidence type="ECO:0000313" key="1">
    <source>
        <dbReference type="EMBL" id="DAD81106.1"/>
    </source>
</evidence>
<protein>
    <submittedName>
        <fullName evidence="1">Protein transport protein SEC31, Protein propeller, alpha solenoid, PROTEIN.35A</fullName>
    </submittedName>
</protein>
<reference evidence="1" key="1">
    <citation type="journal article" date="2021" name="Proc. Natl. Acad. Sci. U.S.A.">
        <title>A Catalog of Tens of Thousands of Viruses from Human Metagenomes Reveals Hidden Associations with Chronic Diseases.</title>
        <authorList>
            <person name="Tisza M.J."/>
            <person name="Buck C.B."/>
        </authorList>
    </citation>
    <scope>NUCLEOTIDE SEQUENCE</scope>
    <source>
        <strain evidence="1">Ctq1q8</strain>
    </source>
</reference>
<proteinExistence type="predicted"/>
<dbReference type="EMBL" id="BK014895">
    <property type="protein sequence ID" value="DAD81106.1"/>
    <property type="molecule type" value="Genomic_DNA"/>
</dbReference>
<sequence length="51" mass="5770">MKEPEVGDFAECIDGHAGFVIDIKDSPYGRMIFIALANGRVYYFPLDMLQD</sequence>
<accession>A0A8S5MFU3</accession>
<name>A0A8S5MFU3_9CAUD</name>